<dbReference type="AlphaFoldDB" id="A0AAD6G285"/>
<dbReference type="PRINTS" id="PR00081">
    <property type="entry name" value="GDHRDH"/>
</dbReference>
<dbReference type="PANTHER" id="PTHR43639:SF1">
    <property type="entry name" value="SHORT-CHAIN DEHYDROGENASE_REDUCTASE FAMILY PROTEIN"/>
    <property type="match status" value="1"/>
</dbReference>
<gene>
    <name evidence="4" type="ORF">N7458_008528</name>
</gene>
<evidence type="ECO:0000256" key="3">
    <source>
        <dbReference type="ARBA" id="ARBA00023002"/>
    </source>
</evidence>
<evidence type="ECO:0000313" key="4">
    <source>
        <dbReference type="EMBL" id="KAJ5444656.1"/>
    </source>
</evidence>
<evidence type="ECO:0000313" key="5">
    <source>
        <dbReference type="Proteomes" id="UP001213681"/>
    </source>
</evidence>
<accession>A0AAD6G285</accession>
<comment type="caution">
    <text evidence="4">The sequence shown here is derived from an EMBL/GenBank/DDBJ whole genome shotgun (WGS) entry which is preliminary data.</text>
</comment>
<proteinExistence type="inferred from homology"/>
<dbReference type="InterPro" id="IPR036291">
    <property type="entry name" value="NAD(P)-bd_dom_sf"/>
</dbReference>
<dbReference type="NCBIfam" id="NF005559">
    <property type="entry name" value="PRK07231.1"/>
    <property type="match status" value="1"/>
</dbReference>
<sequence>MESPKTAIVTGGADGFGAAIVDRFSQEGWKVILIDLNKSGGQAKAQGDPNLQYVFGDVSKQETWEAVLEIIRNDYQRVDLIVNNAGITHDPSPLHTKSVDEYEKIFNVNVKPIFLSAFIFAPFMLEQGHGVFINITSTGFTRPRPGFAIYNASKAAVTGFTKTLALEYAPVIRFNCIAPAVGNTSMLKNSIGNDTDSAQKLQTVVESIPMKRVTQPQDVANAAWYLGSDESSFVTGTTLEVDGGRVQKM</sequence>
<dbReference type="PRINTS" id="PR00080">
    <property type="entry name" value="SDRFAMILY"/>
</dbReference>
<name>A0AAD6G285_9EURO</name>
<dbReference type="Proteomes" id="UP001213681">
    <property type="component" value="Unassembled WGS sequence"/>
</dbReference>
<dbReference type="Gene3D" id="3.40.50.720">
    <property type="entry name" value="NAD(P)-binding Rossmann-like Domain"/>
    <property type="match status" value="1"/>
</dbReference>
<organism evidence="4 5">
    <name type="scientific">Penicillium daleae</name>
    <dbReference type="NCBI Taxonomy" id="63821"/>
    <lineage>
        <taxon>Eukaryota</taxon>
        <taxon>Fungi</taxon>
        <taxon>Dikarya</taxon>
        <taxon>Ascomycota</taxon>
        <taxon>Pezizomycotina</taxon>
        <taxon>Eurotiomycetes</taxon>
        <taxon>Eurotiomycetidae</taxon>
        <taxon>Eurotiales</taxon>
        <taxon>Aspergillaceae</taxon>
        <taxon>Penicillium</taxon>
    </lineage>
</organism>
<reference evidence="4" key="1">
    <citation type="submission" date="2022-12" db="EMBL/GenBank/DDBJ databases">
        <authorList>
            <person name="Petersen C."/>
        </authorList>
    </citation>
    <scope>NUCLEOTIDE SEQUENCE</scope>
    <source>
        <strain evidence="4">IBT 16125</strain>
    </source>
</reference>
<evidence type="ECO:0000256" key="1">
    <source>
        <dbReference type="ARBA" id="ARBA00006484"/>
    </source>
</evidence>
<dbReference type="Pfam" id="PF13561">
    <property type="entry name" value="adh_short_C2"/>
    <property type="match status" value="1"/>
</dbReference>
<comment type="similarity">
    <text evidence="1">Belongs to the short-chain dehydrogenases/reductases (SDR) family.</text>
</comment>
<dbReference type="SUPFAM" id="SSF51735">
    <property type="entry name" value="NAD(P)-binding Rossmann-fold domains"/>
    <property type="match status" value="1"/>
</dbReference>
<dbReference type="EMBL" id="JAPVEA010000007">
    <property type="protein sequence ID" value="KAJ5444656.1"/>
    <property type="molecule type" value="Genomic_DNA"/>
</dbReference>
<dbReference type="GO" id="GO:0016491">
    <property type="term" value="F:oxidoreductase activity"/>
    <property type="evidence" value="ECO:0007669"/>
    <property type="project" value="UniProtKB-KW"/>
</dbReference>
<dbReference type="InterPro" id="IPR020904">
    <property type="entry name" value="Sc_DH/Rdtase_CS"/>
</dbReference>
<dbReference type="InterPro" id="IPR002347">
    <property type="entry name" value="SDR_fam"/>
</dbReference>
<evidence type="ECO:0000256" key="2">
    <source>
        <dbReference type="ARBA" id="ARBA00022857"/>
    </source>
</evidence>
<dbReference type="GeneID" id="81602153"/>
<dbReference type="PANTHER" id="PTHR43639">
    <property type="entry name" value="OXIDOREDUCTASE, SHORT-CHAIN DEHYDROGENASE/REDUCTASE FAMILY (AFU_ORTHOLOGUE AFUA_5G02870)"/>
    <property type="match status" value="1"/>
</dbReference>
<dbReference type="PROSITE" id="PS00061">
    <property type="entry name" value="ADH_SHORT"/>
    <property type="match status" value="1"/>
</dbReference>
<dbReference type="RefSeq" id="XP_056764736.1">
    <property type="nucleotide sequence ID" value="XM_056911910.1"/>
</dbReference>
<reference evidence="4" key="2">
    <citation type="journal article" date="2023" name="IMA Fungus">
        <title>Comparative genomic study of the Penicillium genus elucidates a diverse pangenome and 15 lateral gene transfer events.</title>
        <authorList>
            <person name="Petersen C."/>
            <person name="Sorensen T."/>
            <person name="Nielsen M.R."/>
            <person name="Sondergaard T.E."/>
            <person name="Sorensen J.L."/>
            <person name="Fitzpatrick D.A."/>
            <person name="Frisvad J.C."/>
            <person name="Nielsen K.L."/>
        </authorList>
    </citation>
    <scope>NUCLEOTIDE SEQUENCE</scope>
    <source>
        <strain evidence="4">IBT 16125</strain>
    </source>
</reference>
<keyword evidence="3" id="KW-0560">Oxidoreductase</keyword>
<keyword evidence="2" id="KW-0521">NADP</keyword>
<protein>
    <submittedName>
        <fullName evidence="4">Uncharacterized protein</fullName>
    </submittedName>
</protein>
<keyword evidence="5" id="KW-1185">Reference proteome</keyword>
<dbReference type="FunFam" id="3.40.50.720:FF:000084">
    <property type="entry name" value="Short-chain dehydrogenase reductase"/>
    <property type="match status" value="1"/>
</dbReference>